<evidence type="ECO:0000313" key="2">
    <source>
        <dbReference type="RefSeq" id="XP_075075964.1"/>
    </source>
</evidence>
<name>A0AC58RTB1_TOBAC</name>
<protein>
    <submittedName>
        <fullName evidence="2">Uncharacterized protein LOC142162859</fullName>
    </submittedName>
</protein>
<gene>
    <name evidence="2" type="primary">LOC142162859</name>
</gene>
<sequence>MLLQLWMEEHLCHRPGYLNCGMTGLECIEKHEKRVEGYEFPDGTKAWHAHLRSLTINKIEWTFGWLSVSEVIYMSAEVCFLLLMGLRSIQPYATHRVLRQLGRFQTIPHDEDLSRQVIELEPKAAFSEEKMRRIWHQCRFLEPRTQVRDLSRGEVEPIYTTWYGKRSRVHHEYERPAKRPHVQQFTDGVQVQWDWLTKENEYRDTISKFERKVMDLQFENGLQAAADEGEKKKLTQENEALKAQIPKMKIAARSPKRSRADERLISSLKKKALECQNDLEKSETSLAKVRAQLAENSKGRTQFVQQMKRKYEGTITSLKRKVTTLENEAAKQAKDFKADREHCYDLMAQMEEEMQQLQNQHLHDTQVLEARNQQVGHLLQEKGRIREQVRAIADYIVVKCQACEDMTRTTFFAAVMMFVRQVMRDLERLQRDLAYRPVVRPNDAPRAPEAFEALMYS</sequence>
<accession>A0AC58RTB1</accession>
<organism evidence="1 2">
    <name type="scientific">Nicotiana tabacum</name>
    <name type="common">Common tobacco</name>
    <dbReference type="NCBI Taxonomy" id="4097"/>
    <lineage>
        <taxon>Eukaryota</taxon>
        <taxon>Viridiplantae</taxon>
        <taxon>Streptophyta</taxon>
        <taxon>Embryophyta</taxon>
        <taxon>Tracheophyta</taxon>
        <taxon>Spermatophyta</taxon>
        <taxon>Magnoliopsida</taxon>
        <taxon>eudicotyledons</taxon>
        <taxon>Gunneridae</taxon>
        <taxon>Pentapetalae</taxon>
        <taxon>asterids</taxon>
        <taxon>lamiids</taxon>
        <taxon>Solanales</taxon>
        <taxon>Solanaceae</taxon>
        <taxon>Nicotianoideae</taxon>
        <taxon>Nicotianeae</taxon>
        <taxon>Nicotiana</taxon>
    </lineage>
</organism>
<proteinExistence type="predicted"/>
<evidence type="ECO:0000313" key="1">
    <source>
        <dbReference type="Proteomes" id="UP000790787"/>
    </source>
</evidence>
<dbReference type="RefSeq" id="XP_075075964.1">
    <property type="nucleotide sequence ID" value="XM_075219863.1"/>
</dbReference>
<reference evidence="2" key="2">
    <citation type="submission" date="2025-08" db="UniProtKB">
        <authorList>
            <consortium name="RefSeq"/>
        </authorList>
    </citation>
    <scope>IDENTIFICATION</scope>
    <source>
        <tissue evidence="2">Leaf</tissue>
    </source>
</reference>
<keyword evidence="1" id="KW-1185">Reference proteome</keyword>
<reference evidence="1" key="1">
    <citation type="journal article" date="2014" name="Nat. Commun.">
        <title>The tobacco genome sequence and its comparison with those of tomato and potato.</title>
        <authorList>
            <person name="Sierro N."/>
            <person name="Battey J.N."/>
            <person name="Ouadi S."/>
            <person name="Bakaher N."/>
            <person name="Bovet L."/>
            <person name="Willig A."/>
            <person name="Goepfert S."/>
            <person name="Peitsch M.C."/>
            <person name="Ivanov N.V."/>
        </authorList>
    </citation>
    <scope>NUCLEOTIDE SEQUENCE [LARGE SCALE GENOMIC DNA]</scope>
</reference>
<dbReference type="Proteomes" id="UP000790787">
    <property type="component" value="Chromosome 8"/>
</dbReference>